<dbReference type="OrthoDB" id="3231229at2"/>
<organism evidence="1 2">
    <name type="scientific">Actinoplanes regularis</name>
    <dbReference type="NCBI Taxonomy" id="52697"/>
    <lineage>
        <taxon>Bacteria</taxon>
        <taxon>Bacillati</taxon>
        <taxon>Actinomycetota</taxon>
        <taxon>Actinomycetes</taxon>
        <taxon>Micromonosporales</taxon>
        <taxon>Micromonosporaceae</taxon>
        <taxon>Actinoplanes</taxon>
    </lineage>
</organism>
<dbReference type="Proteomes" id="UP000198415">
    <property type="component" value="Unassembled WGS sequence"/>
</dbReference>
<name>A0A238UXM8_9ACTN</name>
<accession>A0A238UXM8</accession>
<keyword evidence="2" id="KW-1185">Reference proteome</keyword>
<dbReference type="RefSeq" id="WP_089291150.1">
    <property type="nucleotide sequence ID" value="NZ_BOMU01000009.1"/>
</dbReference>
<evidence type="ECO:0000313" key="2">
    <source>
        <dbReference type="Proteomes" id="UP000198415"/>
    </source>
</evidence>
<dbReference type="EMBL" id="FZNR01000001">
    <property type="protein sequence ID" value="SNR27032.1"/>
    <property type="molecule type" value="Genomic_DNA"/>
</dbReference>
<evidence type="ECO:0000313" key="1">
    <source>
        <dbReference type="EMBL" id="SNR27032.1"/>
    </source>
</evidence>
<sequence length="194" mass="20981">MVRIGVTGHVRLQPSAHRVIARDLRRLLRGYPGVHGVTCLAEGADRLFAEAVMACRGSFEAVLPVPEISAAPEEDRSLRSLLRFASDVTKITVPGPPEASYTAASHEMVLRSDVLVAVWDGSDEGLRGGTAETVEFARQQGREVRVVWPELPPDCQEELMSTRSTRSSWLGRCIPRWPGQASAPAAIAGSNRAG</sequence>
<dbReference type="AlphaFoldDB" id="A0A238UXM8"/>
<protein>
    <submittedName>
        <fullName evidence="1">Uncharacterized protein</fullName>
    </submittedName>
</protein>
<proteinExistence type="predicted"/>
<dbReference type="SUPFAM" id="SSF102405">
    <property type="entry name" value="MCP/YpsA-like"/>
    <property type="match status" value="1"/>
</dbReference>
<dbReference type="Gene3D" id="3.40.50.450">
    <property type="match status" value="1"/>
</dbReference>
<reference evidence="1 2" key="1">
    <citation type="submission" date="2017-06" db="EMBL/GenBank/DDBJ databases">
        <authorList>
            <person name="Kim H.J."/>
            <person name="Triplett B.A."/>
        </authorList>
    </citation>
    <scope>NUCLEOTIDE SEQUENCE [LARGE SCALE GENOMIC DNA]</scope>
    <source>
        <strain evidence="1 2">DSM 43151</strain>
    </source>
</reference>
<gene>
    <name evidence="1" type="ORF">SAMN06264365_101353</name>
</gene>